<reference evidence="1" key="1">
    <citation type="submission" date="2018-06" db="EMBL/GenBank/DDBJ databases">
        <authorList>
            <person name="Zhirakovskaya E."/>
        </authorList>
    </citation>
    <scope>NUCLEOTIDE SEQUENCE</scope>
</reference>
<evidence type="ECO:0000313" key="1">
    <source>
        <dbReference type="EMBL" id="VAW37859.1"/>
    </source>
</evidence>
<organism evidence="1">
    <name type="scientific">hydrothermal vent metagenome</name>
    <dbReference type="NCBI Taxonomy" id="652676"/>
    <lineage>
        <taxon>unclassified sequences</taxon>
        <taxon>metagenomes</taxon>
        <taxon>ecological metagenomes</taxon>
    </lineage>
</organism>
<accession>A0A3B0VM01</accession>
<dbReference type="AlphaFoldDB" id="A0A3B0VM01"/>
<gene>
    <name evidence="1" type="ORF">MNBD_CHLOROFLEXI01-4125</name>
</gene>
<proteinExistence type="predicted"/>
<dbReference type="EMBL" id="UOEU01000682">
    <property type="protein sequence ID" value="VAW37859.1"/>
    <property type="molecule type" value="Genomic_DNA"/>
</dbReference>
<evidence type="ECO:0008006" key="2">
    <source>
        <dbReference type="Google" id="ProtNLM"/>
    </source>
</evidence>
<sequence>MVIKYILKNFRRRKVRTILMVLSLLISTGLIVAMSATVETIRQSNVELIASGVGRYDLTVRKTDVSSDPFVEVERTAEAILNADPQITAVYPRIQSIVEMSGNGEQANGWLIALDSIVDDVGFIDVVEG</sequence>
<name>A0A3B0VM01_9ZZZZ</name>
<feature type="non-terminal residue" evidence="1">
    <location>
        <position position="129"/>
    </location>
</feature>
<protein>
    <recommendedName>
        <fullName evidence="2">MacB-like periplasmic core domain-containing protein</fullName>
    </recommendedName>
</protein>